<dbReference type="GO" id="GO:0019288">
    <property type="term" value="P:isopentenyl diphosphate biosynthetic process, methylerythritol 4-phosphate pathway"/>
    <property type="evidence" value="ECO:0007669"/>
    <property type="project" value="UniProtKB-UniRule"/>
</dbReference>
<reference evidence="5" key="1">
    <citation type="submission" date="2016-04" db="EMBL/GenBank/DDBJ databases">
        <authorList>
            <person name="Evans L.H."/>
            <person name="Alamgir A."/>
            <person name="Owens N."/>
            <person name="Weber N.D."/>
            <person name="Virtaneva K."/>
            <person name="Barbian K."/>
            <person name="Babar A."/>
            <person name="Rosenke K."/>
        </authorList>
    </citation>
    <scope>NUCLEOTIDE SEQUENCE</scope>
    <source>
        <strain evidence="5">86</strain>
    </source>
</reference>
<dbReference type="EC" id="2.7.7.60" evidence="4"/>
<dbReference type="UniPathway" id="UPA00056">
    <property type="reaction ID" value="UER00093"/>
</dbReference>
<dbReference type="PANTHER" id="PTHR32125">
    <property type="entry name" value="2-C-METHYL-D-ERYTHRITOL 4-PHOSPHATE CYTIDYLYLTRANSFERASE, CHLOROPLASTIC"/>
    <property type="match status" value="1"/>
</dbReference>
<dbReference type="Gene3D" id="3.90.550.10">
    <property type="entry name" value="Spore Coat Polysaccharide Biosynthesis Protein SpsA, Chain A"/>
    <property type="match status" value="1"/>
</dbReference>
<feature type="site" description="Positions MEP for the nucleophilic attack" evidence="4">
    <location>
        <position position="167"/>
    </location>
</feature>
<evidence type="ECO:0000256" key="4">
    <source>
        <dbReference type="HAMAP-Rule" id="MF_00108"/>
    </source>
</evidence>
<feature type="site" description="Positions MEP for the nucleophilic attack" evidence="4">
    <location>
        <position position="223"/>
    </location>
</feature>
<dbReference type="HAMAP" id="MF_00108">
    <property type="entry name" value="IspD"/>
    <property type="match status" value="1"/>
</dbReference>
<dbReference type="PANTHER" id="PTHR32125:SF4">
    <property type="entry name" value="2-C-METHYL-D-ERYTHRITOL 4-PHOSPHATE CYTIDYLYLTRANSFERASE, CHLOROPLASTIC"/>
    <property type="match status" value="1"/>
</dbReference>
<comment type="pathway">
    <text evidence="4">Isoprenoid biosynthesis; isopentenyl diphosphate biosynthesis via DXP pathway; isopentenyl diphosphate from 1-deoxy-D-xylulose 5-phosphate: step 2/6.</text>
</comment>
<dbReference type="InterPro" id="IPR001228">
    <property type="entry name" value="IspD"/>
</dbReference>
<accession>A0A212JYR6</accession>
<keyword evidence="2 4" id="KW-0548">Nucleotidyltransferase</keyword>
<dbReference type="AlphaFoldDB" id="A0A212JYR6"/>
<dbReference type="FunFam" id="3.90.550.10:FF:000003">
    <property type="entry name" value="2-C-methyl-D-erythritol 4-phosphate cytidylyltransferase"/>
    <property type="match status" value="1"/>
</dbReference>
<dbReference type="InterPro" id="IPR034683">
    <property type="entry name" value="IspD/TarI"/>
</dbReference>
<keyword evidence="1 4" id="KW-0808">Transferase</keyword>
<sequence>MGLFSRFRKKKSEARPWCAAVVPAAGSATRMEGQDKVLSTLVDWPVLMHTLKALEASSLIDEIVVVTRSDLIVTVGQLCRDYALSKVTKVVVGGDTRTRSVLAGILEVSQQTALIAIHDGARPLVPPEVIDEVILRAAECSAAAPAVPLKDTVKRAAGGFVEATLDRDSLFAVQTPQVFDADLILGALKKAEEDGAALTDDCAAVERIGMTVALTKGSYENIKITTPTDLMVAEAILQGRGML</sequence>
<comment type="catalytic activity">
    <reaction evidence="4">
        <text>2-C-methyl-D-erythritol 4-phosphate + CTP + H(+) = 4-CDP-2-C-methyl-D-erythritol + diphosphate</text>
        <dbReference type="Rhea" id="RHEA:13429"/>
        <dbReference type="ChEBI" id="CHEBI:15378"/>
        <dbReference type="ChEBI" id="CHEBI:33019"/>
        <dbReference type="ChEBI" id="CHEBI:37563"/>
        <dbReference type="ChEBI" id="CHEBI:57823"/>
        <dbReference type="ChEBI" id="CHEBI:58262"/>
        <dbReference type="EC" id="2.7.7.60"/>
    </reaction>
</comment>
<feature type="site" description="Transition state stabilizer" evidence="4">
    <location>
        <position position="30"/>
    </location>
</feature>
<dbReference type="GO" id="GO:0050518">
    <property type="term" value="F:2-C-methyl-D-erythritol 4-phosphate cytidylyltransferase activity"/>
    <property type="evidence" value="ECO:0007669"/>
    <property type="project" value="UniProtKB-UniRule"/>
</dbReference>
<evidence type="ECO:0000256" key="2">
    <source>
        <dbReference type="ARBA" id="ARBA00022695"/>
    </source>
</evidence>
<organism evidence="5">
    <name type="scientific">uncultured Eubacteriales bacterium</name>
    <dbReference type="NCBI Taxonomy" id="172733"/>
    <lineage>
        <taxon>Bacteria</taxon>
        <taxon>Bacillati</taxon>
        <taxon>Bacillota</taxon>
        <taxon>Clostridia</taxon>
        <taxon>Eubacteriales</taxon>
        <taxon>environmental samples</taxon>
    </lineage>
</organism>
<evidence type="ECO:0000313" key="5">
    <source>
        <dbReference type="EMBL" id="SBW04553.1"/>
    </source>
</evidence>
<dbReference type="NCBIfam" id="TIGR00453">
    <property type="entry name" value="ispD"/>
    <property type="match status" value="1"/>
</dbReference>
<evidence type="ECO:0000256" key="3">
    <source>
        <dbReference type="ARBA" id="ARBA00023229"/>
    </source>
</evidence>
<gene>
    <name evidence="4 5" type="primary">ispD</name>
    <name evidence="5" type="ORF">KL86CLO1_11920</name>
</gene>
<dbReference type="Pfam" id="PF01128">
    <property type="entry name" value="IspD"/>
    <property type="match status" value="1"/>
</dbReference>
<dbReference type="CDD" id="cd02516">
    <property type="entry name" value="CDP-ME_synthetase"/>
    <property type="match status" value="1"/>
</dbReference>
<comment type="similarity">
    <text evidence="4">Belongs to the IspD/TarI cytidylyltransferase family. IspD subfamily.</text>
</comment>
<dbReference type="InterPro" id="IPR050088">
    <property type="entry name" value="IspD/TarI_cytidylyltransf_bact"/>
</dbReference>
<dbReference type="InterPro" id="IPR029044">
    <property type="entry name" value="Nucleotide-diphossugar_trans"/>
</dbReference>
<evidence type="ECO:0000256" key="1">
    <source>
        <dbReference type="ARBA" id="ARBA00022679"/>
    </source>
</evidence>
<protein>
    <recommendedName>
        <fullName evidence="4">2-C-methyl-D-erythritol 4-phosphate cytidylyltransferase</fullName>
        <ecNumber evidence="4">2.7.7.60</ecNumber>
    </recommendedName>
    <alternativeName>
        <fullName evidence="4">4-diphosphocytidyl-2C-methyl-D-erythritol synthase</fullName>
    </alternativeName>
    <alternativeName>
        <fullName evidence="4">MEP cytidylyltransferase</fullName>
        <shortName evidence="4">MCT</shortName>
    </alternativeName>
</protein>
<comment type="function">
    <text evidence="4">Catalyzes the formation of 4-diphosphocytidyl-2-C-methyl-D-erythritol from CTP and 2-C-methyl-D-erythritol 4-phosphate (MEP).</text>
</comment>
<name>A0A212JYR6_9FIRM</name>
<dbReference type="EMBL" id="FLUN01000001">
    <property type="protein sequence ID" value="SBW04553.1"/>
    <property type="molecule type" value="Genomic_DNA"/>
</dbReference>
<dbReference type="SUPFAM" id="SSF53448">
    <property type="entry name" value="Nucleotide-diphospho-sugar transferases"/>
    <property type="match status" value="1"/>
</dbReference>
<keyword evidence="3 4" id="KW-0414">Isoprene biosynthesis</keyword>
<feature type="site" description="Transition state stabilizer" evidence="4">
    <location>
        <position position="36"/>
    </location>
</feature>
<proteinExistence type="inferred from homology"/>